<dbReference type="EMBL" id="MTSA01000015">
    <property type="protein sequence ID" value="OUM05739.1"/>
    <property type="molecule type" value="Genomic_DNA"/>
</dbReference>
<keyword evidence="2" id="KW-0472">Membrane</keyword>
<keyword evidence="2" id="KW-0812">Transmembrane</keyword>
<gene>
    <name evidence="3" type="ORF">BW686_19005</name>
</gene>
<feature type="region of interest" description="Disordered" evidence="1">
    <location>
        <begin position="162"/>
        <end position="183"/>
    </location>
</feature>
<feature type="transmembrane region" description="Helical" evidence="2">
    <location>
        <begin position="90"/>
        <end position="107"/>
    </location>
</feature>
<accession>A0A244EMJ0</accession>
<feature type="compositionally biased region" description="Basic and acidic residues" evidence="1">
    <location>
        <begin position="162"/>
        <end position="172"/>
    </location>
</feature>
<evidence type="ECO:0000313" key="4">
    <source>
        <dbReference type="Proteomes" id="UP000195128"/>
    </source>
</evidence>
<feature type="compositionally biased region" description="Basic residues" evidence="1">
    <location>
        <begin position="173"/>
        <end position="183"/>
    </location>
</feature>
<dbReference type="RefSeq" id="WP_084919057.1">
    <property type="nucleotide sequence ID" value="NZ_JAHZNS010000045.1"/>
</dbReference>
<comment type="caution">
    <text evidence="3">The sequence shown here is derived from an EMBL/GenBank/DDBJ whole genome shotgun (WGS) entry which is preliminary data.</text>
</comment>
<evidence type="ECO:0000256" key="1">
    <source>
        <dbReference type="SAM" id="MobiDB-lite"/>
    </source>
</evidence>
<dbReference type="AlphaFoldDB" id="A0A244EMJ0"/>
<protein>
    <submittedName>
        <fullName evidence="3">Uncharacterized protein</fullName>
    </submittedName>
</protein>
<keyword evidence="2" id="KW-1133">Transmembrane helix</keyword>
<evidence type="ECO:0000313" key="3">
    <source>
        <dbReference type="EMBL" id="OUM05739.1"/>
    </source>
</evidence>
<reference evidence="3 4" key="1">
    <citation type="submission" date="2017-01" db="EMBL/GenBank/DDBJ databases">
        <authorList>
            <person name="Mah S.A."/>
            <person name="Swanson W.J."/>
            <person name="Moy G.W."/>
            <person name="Vacquier V.D."/>
        </authorList>
    </citation>
    <scope>NUCLEOTIDE SEQUENCE [LARGE SCALE GENOMIC DNA]</scope>
    <source>
        <strain evidence="3">PDD-32b-74</strain>
    </source>
</reference>
<sequence length="183" mass="20859">MGKPSLSKPAYLEPMAMHRSTVAAFRARYQGSFLAPIFMGIFSLAITAGTVADAYFPNDLERAGQSMMLMMGATLVLSFGGIMMSRGHPCGMWILAAILAGCFLAVLPTAPAHWRRFELMFYVLGLLFPLLGLLSLNSKRGRELRMQWRIIRAERKEIRQEMQRRKNLEKHRENLRKRNALRK</sequence>
<feature type="transmembrane region" description="Helical" evidence="2">
    <location>
        <begin position="64"/>
        <end position="83"/>
    </location>
</feature>
<evidence type="ECO:0000256" key="2">
    <source>
        <dbReference type="SAM" id="Phobius"/>
    </source>
</evidence>
<feature type="transmembrane region" description="Helical" evidence="2">
    <location>
        <begin position="119"/>
        <end position="136"/>
    </location>
</feature>
<name>A0A244EMJ0_PSESX</name>
<organism evidence="3 4">
    <name type="scientific">Pseudomonas syringae</name>
    <dbReference type="NCBI Taxonomy" id="317"/>
    <lineage>
        <taxon>Bacteria</taxon>
        <taxon>Pseudomonadati</taxon>
        <taxon>Pseudomonadota</taxon>
        <taxon>Gammaproteobacteria</taxon>
        <taxon>Pseudomonadales</taxon>
        <taxon>Pseudomonadaceae</taxon>
        <taxon>Pseudomonas</taxon>
    </lineage>
</organism>
<proteinExistence type="predicted"/>
<dbReference type="Proteomes" id="UP000195128">
    <property type="component" value="Unassembled WGS sequence"/>
</dbReference>
<dbReference type="OrthoDB" id="7018367at2"/>
<feature type="transmembrane region" description="Helical" evidence="2">
    <location>
        <begin position="33"/>
        <end position="52"/>
    </location>
</feature>